<dbReference type="Proteomes" id="UP001597049">
    <property type="component" value="Unassembled WGS sequence"/>
</dbReference>
<accession>A0ABW3GNE9</accession>
<protein>
    <recommendedName>
        <fullName evidence="3">CarboxypepD_reg-like domain-containing protein</fullName>
    </recommendedName>
</protein>
<organism evidence="1 2">
    <name type="scientific">Psychroflexus salinarum</name>
    <dbReference type="NCBI Taxonomy" id="546024"/>
    <lineage>
        <taxon>Bacteria</taxon>
        <taxon>Pseudomonadati</taxon>
        <taxon>Bacteroidota</taxon>
        <taxon>Flavobacteriia</taxon>
        <taxon>Flavobacteriales</taxon>
        <taxon>Flavobacteriaceae</taxon>
        <taxon>Psychroflexus</taxon>
    </lineage>
</organism>
<evidence type="ECO:0000313" key="1">
    <source>
        <dbReference type="EMBL" id="MFD0932102.1"/>
    </source>
</evidence>
<dbReference type="SUPFAM" id="SSF49464">
    <property type="entry name" value="Carboxypeptidase regulatory domain-like"/>
    <property type="match status" value="1"/>
</dbReference>
<reference evidence="2" key="1">
    <citation type="journal article" date="2019" name="Int. J. Syst. Evol. Microbiol.">
        <title>The Global Catalogue of Microorganisms (GCM) 10K type strain sequencing project: providing services to taxonomists for standard genome sequencing and annotation.</title>
        <authorList>
            <consortium name="The Broad Institute Genomics Platform"/>
            <consortium name="The Broad Institute Genome Sequencing Center for Infectious Disease"/>
            <person name="Wu L."/>
            <person name="Ma J."/>
        </authorList>
    </citation>
    <scope>NUCLEOTIDE SEQUENCE [LARGE SCALE GENOMIC DNA]</scope>
    <source>
        <strain evidence="2">CCUG 56752</strain>
    </source>
</reference>
<sequence length="254" mass="29043">MKSIYYLFFLISIGLYSQSISLKMINGKVQNENIPIDDVLVSNSTTGEFSKTNSKGIFSIKAKAGDTLSFTHLSFQTFMETVSSQILNMELIEIQVSDKVNRLDEVKVNAFPNINAVSLGILDHQPEQLTTNQRRLSTAGDFKPIHLLGLLAGSLPVDPIINKISGKTDRIKKLVKFDKDEDYFDFIKDHHENLIKKELEISEEEFSRFVYFLISDSRIQDSIKSNNNSQLQFFIHDLGIQFREQQIDERLSKN</sequence>
<dbReference type="EMBL" id="JBHTIV010000005">
    <property type="protein sequence ID" value="MFD0932102.1"/>
    <property type="molecule type" value="Genomic_DNA"/>
</dbReference>
<gene>
    <name evidence="1" type="ORF">ACFQ0R_05745</name>
</gene>
<keyword evidence="2" id="KW-1185">Reference proteome</keyword>
<comment type="caution">
    <text evidence="1">The sequence shown here is derived from an EMBL/GenBank/DDBJ whole genome shotgun (WGS) entry which is preliminary data.</text>
</comment>
<proteinExistence type="predicted"/>
<dbReference type="RefSeq" id="WP_379657421.1">
    <property type="nucleotide sequence ID" value="NZ_JBHTIV010000005.1"/>
</dbReference>
<dbReference type="InterPro" id="IPR008969">
    <property type="entry name" value="CarboxyPept-like_regulatory"/>
</dbReference>
<evidence type="ECO:0000313" key="2">
    <source>
        <dbReference type="Proteomes" id="UP001597049"/>
    </source>
</evidence>
<name>A0ABW3GNE9_9FLAO</name>
<evidence type="ECO:0008006" key="3">
    <source>
        <dbReference type="Google" id="ProtNLM"/>
    </source>
</evidence>